<dbReference type="InterPro" id="IPR020616">
    <property type="entry name" value="Thiolase_N"/>
</dbReference>
<gene>
    <name evidence="3" type="ORF">GCM10022261_02470</name>
</gene>
<reference evidence="4" key="1">
    <citation type="journal article" date="2019" name="Int. J. Syst. Evol. Microbiol.">
        <title>The Global Catalogue of Microorganisms (GCM) 10K type strain sequencing project: providing services to taxonomists for standard genome sequencing and annotation.</title>
        <authorList>
            <consortium name="The Broad Institute Genomics Platform"/>
            <consortium name="The Broad Institute Genome Sequencing Center for Infectious Disease"/>
            <person name="Wu L."/>
            <person name="Ma J."/>
        </authorList>
    </citation>
    <scope>NUCLEOTIDE SEQUENCE [LARGE SCALE GENOMIC DNA]</scope>
    <source>
        <strain evidence="4">JCM 17458</strain>
    </source>
</reference>
<organism evidence="3 4">
    <name type="scientific">Brevibacterium daeguense</name>
    <dbReference type="NCBI Taxonomy" id="909936"/>
    <lineage>
        <taxon>Bacteria</taxon>
        <taxon>Bacillati</taxon>
        <taxon>Actinomycetota</taxon>
        <taxon>Actinomycetes</taxon>
        <taxon>Micrococcales</taxon>
        <taxon>Brevibacteriaceae</taxon>
        <taxon>Brevibacterium</taxon>
    </lineage>
</organism>
<feature type="domain" description="Thiolase C-terminal" evidence="2">
    <location>
        <begin position="254"/>
        <end position="380"/>
    </location>
</feature>
<dbReference type="PIRSF" id="PIRSF000429">
    <property type="entry name" value="Ac-CoA_Ac_transf"/>
    <property type="match status" value="1"/>
</dbReference>
<dbReference type="Gene3D" id="3.40.47.10">
    <property type="match status" value="1"/>
</dbReference>
<dbReference type="EMBL" id="BAABAZ010000003">
    <property type="protein sequence ID" value="GAA4282716.1"/>
    <property type="molecule type" value="Genomic_DNA"/>
</dbReference>
<dbReference type="InterPro" id="IPR055140">
    <property type="entry name" value="Thiolase_C_2"/>
</dbReference>
<evidence type="ECO:0000259" key="2">
    <source>
        <dbReference type="Pfam" id="PF22691"/>
    </source>
</evidence>
<name>A0ABP8EFF7_9MICO</name>
<keyword evidence="4" id="KW-1185">Reference proteome</keyword>
<evidence type="ECO:0000259" key="1">
    <source>
        <dbReference type="Pfam" id="PF00108"/>
    </source>
</evidence>
<accession>A0ABP8EFF7</accession>
<comment type="caution">
    <text evidence="3">The sequence shown here is derived from an EMBL/GenBank/DDBJ whole genome shotgun (WGS) entry which is preliminary data.</text>
</comment>
<dbReference type="CDD" id="cd00829">
    <property type="entry name" value="SCP-x_thiolase"/>
    <property type="match status" value="1"/>
</dbReference>
<dbReference type="InterPro" id="IPR002155">
    <property type="entry name" value="Thiolase"/>
</dbReference>
<dbReference type="SUPFAM" id="SSF53901">
    <property type="entry name" value="Thiolase-like"/>
    <property type="match status" value="2"/>
</dbReference>
<protein>
    <submittedName>
        <fullName evidence="3">Lipid-transfer protein</fullName>
    </submittedName>
</protein>
<dbReference type="InterPro" id="IPR016039">
    <property type="entry name" value="Thiolase-like"/>
</dbReference>
<dbReference type="Proteomes" id="UP001501586">
    <property type="component" value="Unassembled WGS sequence"/>
</dbReference>
<dbReference type="Pfam" id="PF00108">
    <property type="entry name" value="Thiolase_N"/>
    <property type="match status" value="1"/>
</dbReference>
<dbReference type="PANTHER" id="PTHR42870">
    <property type="entry name" value="ACETYL-COA C-ACETYLTRANSFERASE"/>
    <property type="match status" value="1"/>
</dbReference>
<evidence type="ECO:0000313" key="4">
    <source>
        <dbReference type="Proteomes" id="UP001501586"/>
    </source>
</evidence>
<dbReference type="PANTHER" id="PTHR42870:SF1">
    <property type="entry name" value="NON-SPECIFIC LIPID-TRANSFER PROTEIN-LIKE 2"/>
    <property type="match status" value="1"/>
</dbReference>
<proteinExistence type="predicted"/>
<feature type="domain" description="Thiolase N-terminal" evidence="1">
    <location>
        <begin position="10"/>
        <end position="191"/>
    </location>
</feature>
<dbReference type="RefSeq" id="WP_236865247.1">
    <property type="nucleotide sequence ID" value="NZ_BAABAZ010000003.1"/>
</dbReference>
<sequence length="385" mass="40284">MTASIANQTAIIGIGATAFTRSSGVAVDRLAADAASAAMDDARLDPADIDGVIAYASGARAEDLIVPLGLPNVGYSATVQLGGASGVSALQVAAGAIVSGLARHVLVFIARNGSTESRIGARISSILPSPQLRTAFEHPVGLFSPAQHYSMICRRHMHEYGTRREDLAEVALTMRAHAQLNPKAQMFGRELTMEKYLSSRPIAEPYLLADCCLETDGAVAVILSAAAEAPAGRPRVLVSGAAEGRPPSGDDLSNRDPFFDIGLTYAAPRAFEMAGLRPEDLDIAMIYDCFTFEVIHQLEELGVCPRGEGGPFVRSGAIRLGGRLPVNPHGGLMSEGHLGGMGHIAEAVRQLRGDAGERQVDGTEAVAVTGWGDFGDGSVAILMRG</sequence>
<evidence type="ECO:0000313" key="3">
    <source>
        <dbReference type="EMBL" id="GAA4282716.1"/>
    </source>
</evidence>
<dbReference type="Pfam" id="PF22691">
    <property type="entry name" value="Thiolase_C_1"/>
    <property type="match status" value="1"/>
</dbReference>